<dbReference type="SMART" id="SM00918">
    <property type="entry name" value="Lig_chan-Glu_bd"/>
    <property type="match status" value="1"/>
</dbReference>
<keyword evidence="4 21" id="KW-0812">Transmembrane</keyword>
<feature type="binding site" evidence="17">
    <location>
        <position position="804"/>
    </location>
    <ligand>
        <name>L-glutamate</name>
        <dbReference type="ChEBI" id="CHEBI:29985"/>
    </ligand>
</feature>
<evidence type="ECO:0000256" key="10">
    <source>
        <dbReference type="ARBA" id="ARBA00023170"/>
    </source>
</evidence>
<evidence type="ECO:0000256" key="3">
    <source>
        <dbReference type="ARBA" id="ARBA00022475"/>
    </source>
</evidence>
<keyword evidence="13" id="KW-1071">Ligand-gated ion channel</keyword>
<evidence type="ECO:0000256" key="7">
    <source>
        <dbReference type="ARBA" id="ARBA00023018"/>
    </source>
</evidence>
<dbReference type="Pfam" id="PF01094">
    <property type="entry name" value="ANF_receptor"/>
    <property type="match status" value="2"/>
</dbReference>
<feature type="binding site" evidence="17">
    <location>
        <position position="633"/>
    </location>
    <ligand>
        <name>L-glutamate</name>
        <dbReference type="ChEBI" id="CHEBI:29985"/>
    </ligand>
</feature>
<evidence type="ECO:0000256" key="20">
    <source>
        <dbReference type="SAM" id="MobiDB-lite"/>
    </source>
</evidence>
<evidence type="ECO:0000259" key="23">
    <source>
        <dbReference type="SMART" id="SM00918"/>
    </source>
</evidence>
<evidence type="ECO:0000313" key="25">
    <source>
        <dbReference type="Proteomes" id="UP000008909"/>
    </source>
</evidence>
<dbReference type="InterPro" id="IPR028082">
    <property type="entry name" value="Peripla_BP_I"/>
</dbReference>
<feature type="disulfide bond" evidence="19">
    <location>
        <begin position="864"/>
        <end position="922"/>
    </location>
</feature>
<dbReference type="InterPro" id="IPR019594">
    <property type="entry name" value="Glu/Gly-bd"/>
</dbReference>
<dbReference type="InterPro" id="IPR001320">
    <property type="entry name" value="Iontro_rcpt_C"/>
</dbReference>
<feature type="site" description="Crucial to convey clamshell closure to channel opening" evidence="18">
    <location>
        <position position="783"/>
    </location>
</feature>
<dbReference type="Pfam" id="PF10613">
    <property type="entry name" value="Lig_chan-Glu_bd"/>
    <property type="match status" value="1"/>
</dbReference>
<feature type="region of interest" description="Disordered" evidence="20">
    <location>
        <begin position="1091"/>
        <end position="1120"/>
    </location>
</feature>
<feature type="transmembrane region" description="Helical" evidence="21">
    <location>
        <begin position="754"/>
        <end position="776"/>
    </location>
</feature>
<sequence length="1284" mass="145060">MEGEPLRCRLDTAKPKSMLFGDSKILSVWLREGPDQIIRIQVPFMLHSLSTVSLLRIRKKSAAIPWTLFSTQRIYFQDSVRTNLLRTLHHFIFSCGRREQHLRQCADECFSWRLRQRLSVSEANKLLQRHDSQRRGIQLVPVIETIGEDDSFEAARKVFAMPTTSVGNILTVSVFAIKLVDSVTMGIISLTHAFFMVIIRIILLSLKSSASSMQTCRLLERQVIAIYGPNTPNAMESVQSLANQFGIPHLQIDWGYRQSSRGFSLNVHPHYLAYGQALYDYVRKAEYWDTVALIYYKEESLYKYDYLLRNFDQPVMLRKWDMVNDNYKYVIKQFKTTQTHFRFIVDIPFWEVQEFLSTDIQLVDPSAFKVVQGANITTFSILRPLGEEGYGIVALLDDIRLALLQDERFARTTTSRRISPTQSALLYDGLSLLAMGLLASSKTVDISPPTGLTCSGTRGWNPGLSLMNDIRAIRPENFRGLTGTFQFDGHGWRSNINLHILEHGAEGFRQFGYWNMEEGLTVTRNFSQILQEMQTELKGKVLRITTKEEKPYMMYKGNVSSGEPKSTDPKDWRGFCIDLLNEIGKELNFTYTINLVPDSTYGNAKIIDGEEVWDGMVQELRTRKADLAVGSFTITYDRERVIDFTTPFMYLGISIIYKRIEDKEASLFSFLQPLSAPVWGYILAATIMVSLVLFVVARFSPYEWKADHPCNLNSNVLENKFDMLNSIWYTFGALMQKGSDVVPHAMSTRIIAGFWWFFTLIVISSYTANLAAYLTVARMESPIENAEDLAKQTKIKYGTTQGGSTAAFFQHSKFPVYKRMWQFMSSQKGVLMNSTEDAIRRVKREEYAFILESTMNEYYTQRDCELIQVGGLLDSKGYGIGLPEGSKYRDPISETILKLQHSQTIHKLKFRWWQEMDINVTCDAKQNKVSDTSSLDVDKVSGCFVMLLIGMGAALIVSLFEFIYDAYERMPNTKRTLHEEAARAFRFSTSCASFRSRMAEEATKLPPPPSMGCGAGRDKFSLSAALAYAPCLPAPELPPSQLQADDARENKAPSGELSKCATGCTPSDNDLSVTTFQGEDVLSFCNKAEESTAPSTYPHSPTKGTHRVPSQDSSGFRQTDTGLEGKSVRIASRYPNGDQFGKSVEHTKERWLHGPKVPGLQYLPQTQISGKTTPGRRVPISNKEQASVDNKPGSAGTTIDASDFLIKKPCHRRFSPGLVVFSVEYLDKIANRTVACSIALLNLKVFVCRRSFDQRRDQLPSWANGSIHTSREQSGSSGIAVLES</sequence>
<evidence type="ECO:0000256" key="17">
    <source>
        <dbReference type="PIRSR" id="PIRSR601508-1"/>
    </source>
</evidence>
<keyword evidence="19" id="KW-1015">Disulfide bond</keyword>
<feature type="site" description="Interaction with the cone snail toxin Con-ikot-ikot" evidence="18">
    <location>
        <position position="898"/>
    </location>
</feature>
<dbReference type="Gene3D" id="1.10.287.70">
    <property type="match status" value="1"/>
</dbReference>
<evidence type="ECO:0000256" key="8">
    <source>
        <dbReference type="ARBA" id="ARBA00023065"/>
    </source>
</evidence>
<dbReference type="PRINTS" id="PR00177">
    <property type="entry name" value="NMDARECEPTOR"/>
</dbReference>
<dbReference type="SUPFAM" id="SSF53822">
    <property type="entry name" value="Periplasmic binding protein-like I"/>
    <property type="match status" value="1"/>
</dbReference>
<protein>
    <recommendedName>
        <fullName evidence="16">Glutamate receptor 1</fullName>
    </recommendedName>
</protein>
<dbReference type="Gene3D" id="3.40.50.2300">
    <property type="match status" value="2"/>
</dbReference>
<feature type="binding site" evidence="17">
    <location>
        <position position="638"/>
    </location>
    <ligand>
        <name>L-glutamate</name>
        <dbReference type="ChEBI" id="CHEBI:29985"/>
    </ligand>
</feature>
<feature type="non-terminal residue" evidence="24">
    <location>
        <position position="1284"/>
    </location>
</feature>
<reference key="2">
    <citation type="submission" date="2011-10" db="EMBL/GenBank/DDBJ databases">
        <title>The genome and transcriptome sequence of Clonorchis sinensis provide insights into the carcinogenic liver fluke.</title>
        <authorList>
            <person name="Wang X."/>
            <person name="Huang Y."/>
            <person name="Chen W."/>
            <person name="Liu H."/>
            <person name="Guo L."/>
            <person name="Chen Y."/>
            <person name="Luo F."/>
            <person name="Zhou W."/>
            <person name="Sun J."/>
            <person name="Mao Q."/>
            <person name="Liang P."/>
            <person name="Zhou C."/>
            <person name="Tian Y."/>
            <person name="Men J."/>
            <person name="Lv X."/>
            <person name="Huang L."/>
            <person name="Zhou J."/>
            <person name="Hu Y."/>
            <person name="Li R."/>
            <person name="Zhang F."/>
            <person name="Lei H."/>
            <person name="Li X."/>
            <person name="Hu X."/>
            <person name="Liang C."/>
            <person name="Xu J."/>
            <person name="Wu Z."/>
            <person name="Yu X."/>
        </authorList>
    </citation>
    <scope>NUCLEOTIDE SEQUENCE</scope>
    <source>
        <strain>Henan</strain>
    </source>
</reference>
<feature type="region of interest" description="Disordered" evidence="20">
    <location>
        <begin position="1037"/>
        <end position="1057"/>
    </location>
</feature>
<keyword evidence="5" id="KW-0732">Signal</keyword>
<keyword evidence="12" id="KW-0628">Postsynaptic cell membrane</keyword>
<evidence type="ECO:0000256" key="16">
    <source>
        <dbReference type="ARBA" id="ARBA00072754"/>
    </source>
</evidence>
<dbReference type="PANTHER" id="PTHR18966">
    <property type="entry name" value="IONOTROPIC GLUTAMATE RECEPTOR"/>
    <property type="match status" value="1"/>
</dbReference>
<keyword evidence="8" id="KW-0406">Ion transport</keyword>
<feature type="domain" description="Ionotropic glutamate receptor C-terminal" evidence="22">
    <location>
        <begin position="541"/>
        <end position="915"/>
    </location>
</feature>
<keyword evidence="9 21" id="KW-0472">Membrane</keyword>
<keyword evidence="10 24" id="KW-0675">Receptor</keyword>
<evidence type="ECO:0000313" key="24">
    <source>
        <dbReference type="EMBL" id="GAA56160.1"/>
    </source>
</evidence>
<evidence type="ECO:0000256" key="5">
    <source>
        <dbReference type="ARBA" id="ARBA00022729"/>
    </source>
</evidence>
<dbReference type="SMART" id="SM00079">
    <property type="entry name" value="PBPe"/>
    <property type="match status" value="1"/>
</dbReference>
<gene>
    <name evidence="24" type="ORF">CLF_110170</name>
</gene>
<dbReference type="EMBL" id="DF144174">
    <property type="protein sequence ID" value="GAA56160.1"/>
    <property type="molecule type" value="Genomic_DNA"/>
</dbReference>
<evidence type="ECO:0000256" key="2">
    <source>
        <dbReference type="ARBA" id="ARBA00022448"/>
    </source>
</evidence>
<feature type="compositionally biased region" description="Polar residues" evidence="20">
    <location>
        <begin position="1261"/>
        <end position="1277"/>
    </location>
</feature>
<comment type="subcellular location">
    <subcellularLocation>
        <location evidence="15">Postsynaptic cell membrane</location>
        <topology evidence="15">Multi-pass membrane protein</topology>
    </subcellularLocation>
</comment>
<evidence type="ECO:0000256" key="6">
    <source>
        <dbReference type="ARBA" id="ARBA00022989"/>
    </source>
</evidence>
<feature type="region of interest" description="Disordered" evidence="20">
    <location>
        <begin position="1260"/>
        <end position="1284"/>
    </location>
</feature>
<feature type="binding site" evidence="17">
    <location>
        <position position="852"/>
    </location>
    <ligand>
        <name>L-glutamate</name>
        <dbReference type="ChEBI" id="CHEBI:29985"/>
    </ligand>
</feature>
<feature type="compositionally biased region" description="Polar residues" evidence="20">
    <location>
        <begin position="1092"/>
        <end position="1120"/>
    </location>
</feature>
<dbReference type="GO" id="GO:0004888">
    <property type="term" value="F:transmembrane signaling receptor activity"/>
    <property type="evidence" value="ECO:0007669"/>
    <property type="project" value="UniProtKB-ARBA"/>
</dbReference>
<keyword evidence="3" id="KW-1003">Cell membrane</keyword>
<dbReference type="GO" id="GO:0034702">
    <property type="term" value="C:monoatomic ion channel complex"/>
    <property type="evidence" value="ECO:0007669"/>
    <property type="project" value="UniProtKB-ARBA"/>
</dbReference>
<evidence type="ECO:0000256" key="21">
    <source>
        <dbReference type="SAM" id="Phobius"/>
    </source>
</evidence>
<dbReference type="SUPFAM" id="SSF53850">
    <property type="entry name" value="Periplasmic binding protein-like II"/>
    <property type="match status" value="1"/>
</dbReference>
<evidence type="ECO:0000256" key="14">
    <source>
        <dbReference type="ARBA" id="ARBA00023303"/>
    </source>
</evidence>
<keyword evidence="2" id="KW-0813">Transport</keyword>
<dbReference type="FunFam" id="3.40.190.10:FF:000024">
    <property type="entry name" value="Glutamate receptor, ionotropic, delta 1"/>
    <property type="match status" value="1"/>
</dbReference>
<dbReference type="GO" id="GO:0045211">
    <property type="term" value="C:postsynaptic membrane"/>
    <property type="evidence" value="ECO:0007669"/>
    <property type="project" value="UniProtKB-SubCell"/>
</dbReference>
<keyword evidence="25" id="KW-1185">Reference proteome</keyword>
<evidence type="ECO:0000259" key="22">
    <source>
        <dbReference type="SMART" id="SM00079"/>
    </source>
</evidence>
<dbReference type="InterPro" id="IPR001508">
    <property type="entry name" value="Iono_Glu_rcpt_met"/>
</dbReference>
<evidence type="ECO:0000256" key="11">
    <source>
        <dbReference type="ARBA" id="ARBA00023180"/>
    </source>
</evidence>
<dbReference type="Gene3D" id="3.40.190.10">
    <property type="entry name" value="Periplasmic binding protein-like II"/>
    <property type="match status" value="1"/>
</dbReference>
<name>G7YT80_CLOSI</name>
<organism evidence="24 25">
    <name type="scientific">Clonorchis sinensis</name>
    <name type="common">Chinese liver fluke</name>
    <dbReference type="NCBI Taxonomy" id="79923"/>
    <lineage>
        <taxon>Eukaryota</taxon>
        <taxon>Metazoa</taxon>
        <taxon>Spiralia</taxon>
        <taxon>Lophotrochozoa</taxon>
        <taxon>Platyhelminthes</taxon>
        <taxon>Trematoda</taxon>
        <taxon>Digenea</taxon>
        <taxon>Opisthorchiida</taxon>
        <taxon>Opisthorchiata</taxon>
        <taxon>Opisthorchiidae</taxon>
        <taxon>Clonorchis</taxon>
    </lineage>
</organism>
<evidence type="ECO:0000256" key="19">
    <source>
        <dbReference type="PIRSR" id="PIRSR601508-3"/>
    </source>
</evidence>
<evidence type="ECO:0000256" key="13">
    <source>
        <dbReference type="ARBA" id="ARBA00023286"/>
    </source>
</evidence>
<keyword evidence="14" id="KW-0407">Ion channel</keyword>
<feature type="domain" description="Ionotropic glutamate receptor L-glutamate and glycine-binding" evidence="23">
    <location>
        <begin position="551"/>
        <end position="622"/>
    </location>
</feature>
<proteinExistence type="inferred from homology"/>
<evidence type="ECO:0000256" key="12">
    <source>
        <dbReference type="ARBA" id="ARBA00023257"/>
    </source>
</evidence>
<keyword evidence="11" id="KW-0325">Glycoprotein</keyword>
<evidence type="ECO:0000256" key="15">
    <source>
        <dbReference type="ARBA" id="ARBA00034104"/>
    </source>
</evidence>
<feature type="binding site" evidence="17">
    <location>
        <position position="805"/>
    </location>
    <ligand>
        <name>L-glutamate</name>
        <dbReference type="ChEBI" id="CHEBI:29985"/>
    </ligand>
</feature>
<evidence type="ECO:0000256" key="1">
    <source>
        <dbReference type="ARBA" id="ARBA00008685"/>
    </source>
</evidence>
<evidence type="ECO:0000256" key="18">
    <source>
        <dbReference type="PIRSR" id="PIRSR601508-2"/>
    </source>
</evidence>
<dbReference type="FunFam" id="3.40.190.10:FF:000060">
    <property type="entry name" value="Glutamate receptor ionotropic, kainate 1"/>
    <property type="match status" value="1"/>
</dbReference>
<dbReference type="Proteomes" id="UP000008909">
    <property type="component" value="Unassembled WGS sequence"/>
</dbReference>
<dbReference type="Pfam" id="PF00060">
    <property type="entry name" value="Lig_chan"/>
    <property type="match status" value="1"/>
</dbReference>
<evidence type="ECO:0000256" key="9">
    <source>
        <dbReference type="ARBA" id="ARBA00023136"/>
    </source>
</evidence>
<dbReference type="InterPro" id="IPR001828">
    <property type="entry name" value="ANF_lig-bd_rcpt"/>
</dbReference>
<feature type="transmembrane region" description="Helical" evidence="21">
    <location>
        <begin position="678"/>
        <end position="697"/>
    </location>
</feature>
<dbReference type="InterPro" id="IPR015683">
    <property type="entry name" value="Ionotropic_Glu_rcpt"/>
</dbReference>
<reference evidence="24" key="1">
    <citation type="journal article" date="2011" name="Genome Biol.">
        <title>The draft genome of the carcinogenic human liver fluke Clonorchis sinensis.</title>
        <authorList>
            <person name="Wang X."/>
            <person name="Chen W."/>
            <person name="Huang Y."/>
            <person name="Sun J."/>
            <person name="Men J."/>
            <person name="Liu H."/>
            <person name="Luo F."/>
            <person name="Guo L."/>
            <person name="Lv X."/>
            <person name="Deng C."/>
            <person name="Zhou C."/>
            <person name="Fan Y."/>
            <person name="Li X."/>
            <person name="Huang L."/>
            <person name="Hu Y."/>
            <person name="Liang C."/>
            <person name="Hu X."/>
            <person name="Xu J."/>
            <person name="Yu X."/>
        </authorList>
    </citation>
    <scope>NUCLEOTIDE SEQUENCE [LARGE SCALE GENOMIC DNA]</scope>
    <source>
        <strain evidence="24">Henan</strain>
    </source>
</reference>
<dbReference type="GO" id="GO:0005230">
    <property type="term" value="F:extracellular ligand-gated monoatomic ion channel activity"/>
    <property type="evidence" value="ECO:0007669"/>
    <property type="project" value="UniProtKB-ARBA"/>
</dbReference>
<dbReference type="GO" id="GO:0007166">
    <property type="term" value="P:cell surface receptor signaling pathway"/>
    <property type="evidence" value="ECO:0007669"/>
    <property type="project" value="UniProtKB-ARBA"/>
</dbReference>
<dbReference type="SUPFAM" id="SSF81324">
    <property type="entry name" value="Voltage-gated potassium channels"/>
    <property type="match status" value="1"/>
</dbReference>
<comment type="similarity">
    <text evidence="1">Belongs to the glutamate-gated ion channel (TC 1.A.10.1) family.</text>
</comment>
<keyword evidence="7" id="KW-0770">Synapse</keyword>
<evidence type="ECO:0000256" key="4">
    <source>
        <dbReference type="ARBA" id="ARBA00022692"/>
    </source>
</evidence>
<keyword evidence="6 21" id="KW-1133">Transmembrane helix</keyword>
<accession>G7YT80</accession>
<dbReference type="FunFam" id="1.10.287.70:FF:000064">
    <property type="entry name" value="Glutamate receptor ionotropic, kainate"/>
    <property type="match status" value="1"/>
</dbReference>